<sequence>MVLATAVVRDDDSETVKRRDGEELWLWEGGGDYIVVLFLVFDFENKLEKVIVVYVLWSGCRLLLFEGRLMGSSGEDGGLAVWKKLV</sequence>
<dbReference type="EMBL" id="LXQA010030578">
    <property type="protein sequence ID" value="MCH95749.1"/>
    <property type="molecule type" value="Genomic_DNA"/>
</dbReference>
<reference evidence="1 2" key="1">
    <citation type="journal article" date="2018" name="Front. Plant Sci.">
        <title>Red Clover (Trifolium pratense) and Zigzag Clover (T. medium) - A Picture of Genomic Similarities and Differences.</title>
        <authorList>
            <person name="Dluhosova J."/>
            <person name="Istvanek J."/>
            <person name="Nedelnik J."/>
            <person name="Repkova J."/>
        </authorList>
    </citation>
    <scope>NUCLEOTIDE SEQUENCE [LARGE SCALE GENOMIC DNA]</scope>
    <source>
        <strain evidence="2">cv. 10/8</strain>
        <tissue evidence="1">Leaf</tissue>
    </source>
</reference>
<dbReference type="AlphaFoldDB" id="A0A392N967"/>
<comment type="caution">
    <text evidence="1">The sequence shown here is derived from an EMBL/GenBank/DDBJ whole genome shotgun (WGS) entry which is preliminary data.</text>
</comment>
<organism evidence="1 2">
    <name type="scientific">Trifolium medium</name>
    <dbReference type="NCBI Taxonomy" id="97028"/>
    <lineage>
        <taxon>Eukaryota</taxon>
        <taxon>Viridiplantae</taxon>
        <taxon>Streptophyta</taxon>
        <taxon>Embryophyta</taxon>
        <taxon>Tracheophyta</taxon>
        <taxon>Spermatophyta</taxon>
        <taxon>Magnoliopsida</taxon>
        <taxon>eudicotyledons</taxon>
        <taxon>Gunneridae</taxon>
        <taxon>Pentapetalae</taxon>
        <taxon>rosids</taxon>
        <taxon>fabids</taxon>
        <taxon>Fabales</taxon>
        <taxon>Fabaceae</taxon>
        <taxon>Papilionoideae</taxon>
        <taxon>50 kb inversion clade</taxon>
        <taxon>NPAAA clade</taxon>
        <taxon>Hologalegina</taxon>
        <taxon>IRL clade</taxon>
        <taxon>Trifolieae</taxon>
        <taxon>Trifolium</taxon>
    </lineage>
</organism>
<evidence type="ECO:0000313" key="1">
    <source>
        <dbReference type="EMBL" id="MCH95749.1"/>
    </source>
</evidence>
<keyword evidence="2" id="KW-1185">Reference proteome</keyword>
<evidence type="ECO:0000313" key="2">
    <source>
        <dbReference type="Proteomes" id="UP000265520"/>
    </source>
</evidence>
<accession>A0A392N967</accession>
<protein>
    <submittedName>
        <fullName evidence="1">Uncharacterized protein</fullName>
    </submittedName>
</protein>
<proteinExistence type="predicted"/>
<dbReference type="Proteomes" id="UP000265520">
    <property type="component" value="Unassembled WGS sequence"/>
</dbReference>
<name>A0A392N967_9FABA</name>